<dbReference type="EMBL" id="HACG01019662">
    <property type="protein sequence ID" value="CEK66527.1"/>
    <property type="molecule type" value="Transcribed_RNA"/>
</dbReference>
<accession>A0A0B6ZDM5</accession>
<evidence type="ECO:0000313" key="1">
    <source>
        <dbReference type="EMBL" id="CEK66527.1"/>
    </source>
</evidence>
<feature type="non-terminal residue" evidence="1">
    <location>
        <position position="59"/>
    </location>
</feature>
<protein>
    <submittedName>
        <fullName evidence="1">Uncharacterized protein</fullName>
    </submittedName>
</protein>
<proteinExistence type="predicted"/>
<organism evidence="1">
    <name type="scientific">Arion vulgaris</name>
    <dbReference type="NCBI Taxonomy" id="1028688"/>
    <lineage>
        <taxon>Eukaryota</taxon>
        <taxon>Metazoa</taxon>
        <taxon>Spiralia</taxon>
        <taxon>Lophotrochozoa</taxon>
        <taxon>Mollusca</taxon>
        <taxon>Gastropoda</taxon>
        <taxon>Heterobranchia</taxon>
        <taxon>Euthyneura</taxon>
        <taxon>Panpulmonata</taxon>
        <taxon>Eupulmonata</taxon>
        <taxon>Stylommatophora</taxon>
        <taxon>Helicina</taxon>
        <taxon>Arionoidea</taxon>
        <taxon>Arionidae</taxon>
        <taxon>Arion</taxon>
    </lineage>
</organism>
<reference evidence="1" key="1">
    <citation type="submission" date="2014-12" db="EMBL/GenBank/DDBJ databases">
        <title>Insight into the proteome of Arion vulgaris.</title>
        <authorList>
            <person name="Aradska J."/>
            <person name="Bulat T."/>
            <person name="Smidak R."/>
            <person name="Sarate P."/>
            <person name="Gangsoo J."/>
            <person name="Sialana F."/>
            <person name="Bilban M."/>
            <person name="Lubec G."/>
        </authorList>
    </citation>
    <scope>NUCLEOTIDE SEQUENCE</scope>
    <source>
        <tissue evidence="1">Skin</tissue>
    </source>
</reference>
<gene>
    <name evidence="1" type="primary">ORF59200</name>
</gene>
<sequence>MFPDTYWLTSSLCCHCVYIIYLLKTVSSSSLSCNCNYIIYLLQLHLHHLSVATVSTSSV</sequence>
<name>A0A0B6ZDM5_9EUPU</name>
<dbReference type="AlphaFoldDB" id="A0A0B6ZDM5"/>